<name>A0AAV7RJF1_PLEWA</name>
<reference evidence="1" key="1">
    <citation type="journal article" date="2022" name="bioRxiv">
        <title>Sequencing and chromosome-scale assembly of the giantPleurodeles waltlgenome.</title>
        <authorList>
            <person name="Brown T."/>
            <person name="Elewa A."/>
            <person name="Iarovenko S."/>
            <person name="Subramanian E."/>
            <person name="Araus A.J."/>
            <person name="Petzold A."/>
            <person name="Susuki M."/>
            <person name="Suzuki K.-i.T."/>
            <person name="Hayashi T."/>
            <person name="Toyoda A."/>
            <person name="Oliveira C."/>
            <person name="Osipova E."/>
            <person name="Leigh N.D."/>
            <person name="Simon A."/>
            <person name="Yun M.H."/>
        </authorList>
    </citation>
    <scope>NUCLEOTIDE SEQUENCE</scope>
    <source>
        <strain evidence="1">20211129_DDA</strain>
        <tissue evidence="1">Liver</tissue>
    </source>
</reference>
<gene>
    <name evidence="1" type="ORF">NDU88_003750</name>
</gene>
<evidence type="ECO:0000313" key="1">
    <source>
        <dbReference type="EMBL" id="KAJ1150963.1"/>
    </source>
</evidence>
<proteinExistence type="predicted"/>
<accession>A0AAV7RJF1</accession>
<dbReference type="EMBL" id="JANPWB010000009">
    <property type="protein sequence ID" value="KAJ1150963.1"/>
    <property type="molecule type" value="Genomic_DNA"/>
</dbReference>
<dbReference type="Proteomes" id="UP001066276">
    <property type="component" value="Chromosome 5"/>
</dbReference>
<keyword evidence="2" id="KW-1185">Reference proteome</keyword>
<protein>
    <submittedName>
        <fullName evidence="1">Uncharacterized protein</fullName>
    </submittedName>
</protein>
<sequence>MGHLCTTKQGTPAVPCTSWDWTGHAADSVGKPSPQNTIIDNLDMVLAAVERVCARLETMRTSLESKMDAVALNLTLLYADHTNFSDRVHAAEITLEELQPKASALEIPLTKMEERVQMLENHVDDAEGLSYHNNI</sequence>
<dbReference type="SUPFAM" id="SSF57997">
    <property type="entry name" value="Tropomyosin"/>
    <property type="match status" value="1"/>
</dbReference>
<evidence type="ECO:0000313" key="2">
    <source>
        <dbReference type="Proteomes" id="UP001066276"/>
    </source>
</evidence>
<comment type="caution">
    <text evidence="1">The sequence shown here is derived from an EMBL/GenBank/DDBJ whole genome shotgun (WGS) entry which is preliminary data.</text>
</comment>
<dbReference type="Gene3D" id="1.20.5.170">
    <property type="match status" value="1"/>
</dbReference>
<dbReference type="AlphaFoldDB" id="A0AAV7RJF1"/>
<organism evidence="1 2">
    <name type="scientific">Pleurodeles waltl</name>
    <name type="common">Iberian ribbed newt</name>
    <dbReference type="NCBI Taxonomy" id="8319"/>
    <lineage>
        <taxon>Eukaryota</taxon>
        <taxon>Metazoa</taxon>
        <taxon>Chordata</taxon>
        <taxon>Craniata</taxon>
        <taxon>Vertebrata</taxon>
        <taxon>Euteleostomi</taxon>
        <taxon>Amphibia</taxon>
        <taxon>Batrachia</taxon>
        <taxon>Caudata</taxon>
        <taxon>Salamandroidea</taxon>
        <taxon>Salamandridae</taxon>
        <taxon>Pleurodelinae</taxon>
        <taxon>Pleurodeles</taxon>
    </lineage>
</organism>